<keyword evidence="3" id="KW-1185">Reference proteome</keyword>
<feature type="transmembrane region" description="Helical" evidence="1">
    <location>
        <begin position="21"/>
        <end position="41"/>
    </location>
</feature>
<sequence length="241" mass="27931">MVQISKASHMGGRSSSVLRKFLAGLIIVDALIAIWIIAIAGNWDPRLLIGWAVLNVVIAISALAIIKSSSRRKGSSSLQARHTRYYYSPSQEEERHTRDSDDDYNSDFHRAAYITMNGETVKSKGEKLLADYFYQNNIVYQYERAAWTTGTRFKSKRMISKPDFYLPDYDVYVEYWGMVNTKDKNNRADYIKSMEWKMTKYDENKIKFVSIYPNNLDDLDRIFKARLRKATTTVADAKRDN</sequence>
<dbReference type="AlphaFoldDB" id="A0A075MM96"/>
<dbReference type="Proteomes" id="UP000028194">
    <property type="component" value="Chromosome"/>
</dbReference>
<dbReference type="EMBL" id="CP007174">
    <property type="protein sequence ID" value="AIF82235.1"/>
    <property type="molecule type" value="Genomic_DNA"/>
</dbReference>
<organism evidence="2 3">
    <name type="scientific">Candidatus Nitrososphaera evergladensis SR1</name>
    <dbReference type="NCBI Taxonomy" id="1459636"/>
    <lineage>
        <taxon>Archaea</taxon>
        <taxon>Nitrososphaerota</taxon>
        <taxon>Nitrososphaeria</taxon>
        <taxon>Nitrososphaerales</taxon>
        <taxon>Nitrososphaeraceae</taxon>
        <taxon>Nitrososphaera</taxon>
    </lineage>
</organism>
<dbReference type="eggNOG" id="arCOG00798">
    <property type="taxonomic scope" value="Archaea"/>
</dbReference>
<keyword evidence="1" id="KW-0472">Membrane</keyword>
<reference evidence="2 3" key="1">
    <citation type="journal article" date="2014" name="PLoS ONE">
        <title>Genome Sequence of Candidatus Nitrososphaera evergladensis from Group I.1b Enriched from Everglades Soil Reveals Novel Genomic Features of the Ammonia-Oxidizing Archaea.</title>
        <authorList>
            <person name="Zhalnina K.V."/>
            <person name="Dias R."/>
            <person name="Leonard M.T."/>
            <person name="Dorr de Quadros P."/>
            <person name="Camargo F.A."/>
            <person name="Drew J.C."/>
            <person name="Farmerie W.G."/>
            <person name="Daroub S.H."/>
            <person name="Triplett E.W."/>
        </authorList>
    </citation>
    <scope>NUCLEOTIDE SEQUENCE [LARGE SCALE GENOMIC DNA]</scope>
    <source>
        <strain evidence="2 3">SR1</strain>
    </source>
</reference>
<protein>
    <submittedName>
        <fullName evidence="2">Uncharacterized protein</fullName>
    </submittedName>
</protein>
<evidence type="ECO:0000256" key="1">
    <source>
        <dbReference type="SAM" id="Phobius"/>
    </source>
</evidence>
<evidence type="ECO:0000313" key="2">
    <source>
        <dbReference type="EMBL" id="AIF82235.1"/>
    </source>
</evidence>
<accession>A0A075MM96</accession>
<keyword evidence="1" id="KW-0812">Transmembrane</keyword>
<feature type="transmembrane region" description="Helical" evidence="1">
    <location>
        <begin position="47"/>
        <end position="66"/>
    </location>
</feature>
<dbReference type="Gene3D" id="3.40.91.30">
    <property type="match status" value="1"/>
</dbReference>
<dbReference type="HOGENOM" id="CLU_100469_0_0_2"/>
<dbReference type="KEGG" id="nev:NTE_00153"/>
<keyword evidence="1" id="KW-1133">Transmembrane helix</keyword>
<proteinExistence type="predicted"/>
<gene>
    <name evidence="2" type="ORF">NTE_00153</name>
</gene>
<evidence type="ECO:0000313" key="3">
    <source>
        <dbReference type="Proteomes" id="UP000028194"/>
    </source>
</evidence>
<dbReference type="STRING" id="1459636.NTE_00153"/>
<name>A0A075MM96_9ARCH</name>